<evidence type="ECO:0000313" key="3">
    <source>
        <dbReference type="Proteomes" id="UP001211005"/>
    </source>
</evidence>
<evidence type="ECO:0000313" key="2">
    <source>
        <dbReference type="EMBL" id="WBA44367.1"/>
    </source>
</evidence>
<feature type="signal peptide" evidence="1">
    <location>
        <begin position="1"/>
        <end position="24"/>
    </location>
</feature>
<evidence type="ECO:0008006" key="4">
    <source>
        <dbReference type="Google" id="ProtNLM"/>
    </source>
</evidence>
<accession>A0ABY7LWS3</accession>
<organism evidence="2 3">
    <name type="scientific">Hymenobacter canadensis</name>
    <dbReference type="NCBI Taxonomy" id="2999067"/>
    <lineage>
        <taxon>Bacteria</taxon>
        <taxon>Pseudomonadati</taxon>
        <taxon>Bacteroidota</taxon>
        <taxon>Cytophagia</taxon>
        <taxon>Cytophagales</taxon>
        <taxon>Hymenobacteraceae</taxon>
        <taxon>Hymenobacter</taxon>
    </lineage>
</organism>
<keyword evidence="1" id="KW-0732">Signal</keyword>
<gene>
    <name evidence="2" type="ORF">O3303_21410</name>
</gene>
<name>A0ABY7LWS3_9BACT</name>
<dbReference type="EMBL" id="CP114769">
    <property type="protein sequence ID" value="WBA44367.1"/>
    <property type="molecule type" value="Genomic_DNA"/>
</dbReference>
<dbReference type="Proteomes" id="UP001211005">
    <property type="component" value="Plasmid unnamed2"/>
</dbReference>
<sequence length="222" mass="24751">MMLRWTLVTTWTFCCWILSINASAQQGKDHLVPTEGIFTSYSHEQAYYSRVGDVLLAGLTDSPLARVVVLPSFSPEYVLSLEQRAAKYYLTYRICQTRVWSNYEKTPAIRIQVNTTTVELSKPAALLVAKAFKQAIAKTRYPAPSKYHDNGSDGTSYHFSHFQLGIGLRGGQTWSPEKGSKMSDLVALTTTLNKVAAAPTDAKIQITLTKQAQLLIVRLTKE</sequence>
<dbReference type="RefSeq" id="WP_269562385.1">
    <property type="nucleotide sequence ID" value="NZ_CP114769.1"/>
</dbReference>
<keyword evidence="2" id="KW-0614">Plasmid</keyword>
<proteinExistence type="predicted"/>
<keyword evidence="3" id="KW-1185">Reference proteome</keyword>
<geneLocation type="plasmid" evidence="2 3">
    <name>unnamed2</name>
</geneLocation>
<protein>
    <recommendedName>
        <fullName evidence="4">DUF4136 domain-containing protein</fullName>
    </recommendedName>
</protein>
<feature type="chain" id="PRO_5045858635" description="DUF4136 domain-containing protein" evidence="1">
    <location>
        <begin position="25"/>
        <end position="222"/>
    </location>
</feature>
<evidence type="ECO:0000256" key="1">
    <source>
        <dbReference type="SAM" id="SignalP"/>
    </source>
</evidence>
<reference evidence="2 3" key="1">
    <citation type="submission" date="2022-12" db="EMBL/GenBank/DDBJ databases">
        <title>Hymenobacter canadensis sp. nov. isolated from lake water of the Cambridge Bay, Canada.</title>
        <authorList>
            <person name="Kim W.H."/>
            <person name="Lee Y.M."/>
        </authorList>
    </citation>
    <scope>NUCLEOTIDE SEQUENCE [LARGE SCALE GENOMIC DNA]</scope>
    <source>
        <strain evidence="2 3">PAMC 29467</strain>
        <plasmid evidence="2 3">unnamed2</plasmid>
    </source>
</reference>